<keyword evidence="1" id="KW-1133">Transmembrane helix</keyword>
<evidence type="ECO:0000313" key="2">
    <source>
        <dbReference type="EMBL" id="GGE78753.1"/>
    </source>
</evidence>
<keyword evidence="1" id="KW-0472">Membrane</keyword>
<dbReference type="RefSeq" id="WP_100145520.1">
    <property type="nucleotide sequence ID" value="NZ_BMKO01000004.1"/>
</dbReference>
<evidence type="ECO:0000256" key="1">
    <source>
        <dbReference type="SAM" id="Phobius"/>
    </source>
</evidence>
<evidence type="ECO:0000313" key="3">
    <source>
        <dbReference type="Proteomes" id="UP000606498"/>
    </source>
</evidence>
<keyword evidence="3" id="KW-1185">Reference proteome</keyword>
<name>A0ABQ1T482_9GAMM</name>
<organism evidence="2 3">
    <name type="scientific">Shewanella carassii</name>
    <dbReference type="NCBI Taxonomy" id="1987584"/>
    <lineage>
        <taxon>Bacteria</taxon>
        <taxon>Pseudomonadati</taxon>
        <taxon>Pseudomonadota</taxon>
        <taxon>Gammaproteobacteria</taxon>
        <taxon>Alteromonadales</taxon>
        <taxon>Shewanellaceae</taxon>
        <taxon>Shewanella</taxon>
    </lineage>
</organism>
<dbReference type="Proteomes" id="UP000606498">
    <property type="component" value="Unassembled WGS sequence"/>
</dbReference>
<comment type="caution">
    <text evidence="2">The sequence shown here is derived from an EMBL/GenBank/DDBJ whole genome shotgun (WGS) entry which is preliminary data.</text>
</comment>
<reference evidence="3" key="1">
    <citation type="journal article" date="2019" name="Int. J. Syst. Evol. Microbiol.">
        <title>The Global Catalogue of Microorganisms (GCM) 10K type strain sequencing project: providing services to taxonomists for standard genome sequencing and annotation.</title>
        <authorList>
            <consortium name="The Broad Institute Genomics Platform"/>
            <consortium name="The Broad Institute Genome Sequencing Center for Infectious Disease"/>
            <person name="Wu L."/>
            <person name="Ma J."/>
        </authorList>
    </citation>
    <scope>NUCLEOTIDE SEQUENCE [LARGE SCALE GENOMIC DNA]</scope>
    <source>
        <strain evidence="3">CGMCC 1.16033</strain>
    </source>
</reference>
<sequence>MELTVSMVNFISVIAAVLAALFAGGSLWHSVRTHNKQEDLIRELGYLQRELTALDLRNAKERELTKEKAAFTARFVGFGSNGSKHLVITNVGSTQARDVRIDFDERTHFVLPSEVDELFPCELDSSESVKLLATTSLGNKATRESFTLSWVDGLGRDSKKFNVQYR</sequence>
<accession>A0ABQ1T482</accession>
<protein>
    <submittedName>
        <fullName evidence="2">Uncharacterized protein</fullName>
    </submittedName>
</protein>
<proteinExistence type="predicted"/>
<gene>
    <name evidence="2" type="ORF">GCM10011520_19150</name>
</gene>
<feature type="transmembrane region" description="Helical" evidence="1">
    <location>
        <begin position="6"/>
        <end position="28"/>
    </location>
</feature>
<keyword evidence="1" id="KW-0812">Transmembrane</keyword>
<dbReference type="EMBL" id="BMKO01000004">
    <property type="protein sequence ID" value="GGE78753.1"/>
    <property type="molecule type" value="Genomic_DNA"/>
</dbReference>